<dbReference type="InterPro" id="IPR029063">
    <property type="entry name" value="SAM-dependent_MTases_sf"/>
</dbReference>
<dbReference type="EMBL" id="CAEZTM010000122">
    <property type="protein sequence ID" value="CAB4582729.1"/>
    <property type="molecule type" value="Genomic_DNA"/>
</dbReference>
<evidence type="ECO:0000313" key="1">
    <source>
        <dbReference type="EMBL" id="CAB4582729.1"/>
    </source>
</evidence>
<dbReference type="AlphaFoldDB" id="A0A6J6F583"/>
<gene>
    <name evidence="1" type="ORF">UFOPK1684_01522</name>
</gene>
<dbReference type="SUPFAM" id="SSF53335">
    <property type="entry name" value="S-adenosyl-L-methionine-dependent methyltransferases"/>
    <property type="match status" value="1"/>
</dbReference>
<reference evidence="1" key="1">
    <citation type="submission" date="2020-05" db="EMBL/GenBank/DDBJ databases">
        <authorList>
            <person name="Chiriac C."/>
            <person name="Salcher M."/>
            <person name="Ghai R."/>
            <person name="Kavagutti S V."/>
        </authorList>
    </citation>
    <scope>NUCLEOTIDE SEQUENCE</scope>
</reference>
<dbReference type="PANTHER" id="PTHR40036:SF1">
    <property type="entry name" value="MACROCIN O-METHYLTRANSFERASE"/>
    <property type="match status" value="1"/>
</dbReference>
<dbReference type="PANTHER" id="PTHR40036">
    <property type="entry name" value="MACROCIN O-METHYLTRANSFERASE"/>
    <property type="match status" value="1"/>
</dbReference>
<accession>A0A6J6F583</accession>
<name>A0A6J6F583_9ZZZZ</name>
<protein>
    <submittedName>
        <fullName evidence="1">Unannotated protein</fullName>
    </submittedName>
</protein>
<dbReference type="InterPro" id="IPR008884">
    <property type="entry name" value="TylF_MeTrfase"/>
</dbReference>
<dbReference type="Pfam" id="PF05711">
    <property type="entry name" value="TylF"/>
    <property type="match status" value="2"/>
</dbReference>
<dbReference type="Gene3D" id="3.40.50.150">
    <property type="entry name" value="Vaccinia Virus protein VP39"/>
    <property type="match status" value="1"/>
</dbReference>
<organism evidence="1">
    <name type="scientific">freshwater metagenome</name>
    <dbReference type="NCBI Taxonomy" id="449393"/>
    <lineage>
        <taxon>unclassified sequences</taxon>
        <taxon>metagenomes</taxon>
        <taxon>ecological metagenomes</taxon>
    </lineage>
</organism>
<proteinExistence type="predicted"/>
<sequence length="252" mass="28204">MKLESWEFDVLRIYNPLRLGHLQFWFDFLWNKIADIPGDVVEAGVFQGKSLLAAGYVLNQVAPDKTLFGYDTFSGFPPVSVPEDDLSRFDDLASEGRISPDYLTRVQKNLAHLRYLKNIEKLDFSTVSSSGSFEETSKESIESLANYMGLSNISLIAGPFEETMTDTASGPDTIAAAILDCDLYGSYLTSLDYIWPRLSPGGIIYLDEYYSLKFPGARIAVDEFFEGTTAKLEGVTDEFNGFERWIVSKPSN</sequence>